<name>A0ABU2Y410_9FLAO</name>
<dbReference type="Proteomes" id="UP001252186">
    <property type="component" value="Unassembled WGS sequence"/>
</dbReference>
<dbReference type="RefSeq" id="WP_311592858.1">
    <property type="nucleotide sequence ID" value="NZ_JAVRHV010000002.1"/>
</dbReference>
<keyword evidence="2" id="KW-1185">Reference proteome</keyword>
<keyword evidence="1" id="KW-0131">Cell cycle</keyword>
<proteinExistence type="predicted"/>
<organism evidence="1 2">
    <name type="scientific">Urechidicola vernalis</name>
    <dbReference type="NCBI Taxonomy" id="3075600"/>
    <lineage>
        <taxon>Bacteria</taxon>
        <taxon>Pseudomonadati</taxon>
        <taxon>Bacteroidota</taxon>
        <taxon>Flavobacteriia</taxon>
        <taxon>Flavobacteriales</taxon>
        <taxon>Flavobacteriaceae</taxon>
        <taxon>Urechidicola</taxon>
    </lineage>
</organism>
<dbReference type="GO" id="GO:0051301">
    <property type="term" value="P:cell division"/>
    <property type="evidence" value="ECO:0007669"/>
    <property type="project" value="UniProtKB-KW"/>
</dbReference>
<keyword evidence="1" id="KW-0132">Cell division</keyword>
<evidence type="ECO:0000313" key="1">
    <source>
        <dbReference type="EMBL" id="MDT0552905.1"/>
    </source>
</evidence>
<comment type="caution">
    <text evidence="1">The sequence shown here is derived from an EMBL/GenBank/DDBJ whole genome shotgun (WGS) entry which is preliminary data.</text>
</comment>
<protein>
    <submittedName>
        <fullName evidence="1">Cell division protein FtsQ/DivIB</fullName>
    </submittedName>
</protein>
<accession>A0ABU2Y410</accession>
<reference evidence="1 2" key="1">
    <citation type="submission" date="2023-09" db="EMBL/GenBank/DDBJ databases">
        <authorList>
            <person name="Rey-Velasco X."/>
        </authorList>
    </citation>
    <scope>NUCLEOTIDE SEQUENCE [LARGE SCALE GENOMIC DNA]</scope>
    <source>
        <strain evidence="1 2">P050</strain>
    </source>
</reference>
<dbReference type="EMBL" id="JAVRHV010000002">
    <property type="protein sequence ID" value="MDT0552905.1"/>
    <property type="molecule type" value="Genomic_DNA"/>
</dbReference>
<evidence type="ECO:0000313" key="2">
    <source>
        <dbReference type="Proteomes" id="UP001252186"/>
    </source>
</evidence>
<sequence>MKINWNYIKGFVLIALVLFLFGFTNLKNGDKKIVSLEVEFEQGDNLFMDYEMVNKLLIQNDATVKNKAKSLIDLNSLEEQVASHPMVEEATTYVTVDGRLKTKVRQRTPIGRINSGSASYYLDRQGIQMPLSKNYSARVPIVTGFSEADDTKMLFTLLKYIDEDDFLKKQIVGVHKENKNHFVLLTRVGNHEIDFGAVENLELKFKNLKAFYNYAMENEAIENYKRINLNYNNQVVCTKK</sequence>
<gene>
    <name evidence="1" type="ORF">RM519_06585</name>
</gene>